<dbReference type="KEGG" id="zpl:ZBT109_2141"/>
<dbReference type="Proteomes" id="UP000267342">
    <property type="component" value="Chromosome"/>
</dbReference>
<dbReference type="STRING" id="1123510.GCA_000620025_00754"/>
<dbReference type="InterPro" id="IPR025263">
    <property type="entry name" value="YhdP_central"/>
</dbReference>
<evidence type="ECO:0000259" key="2">
    <source>
        <dbReference type="Pfam" id="PF13116"/>
    </source>
</evidence>
<proteinExistence type="predicted"/>
<evidence type="ECO:0000313" key="4">
    <source>
        <dbReference type="Proteomes" id="UP000267342"/>
    </source>
</evidence>
<feature type="transmembrane region" description="Helical" evidence="1">
    <location>
        <begin position="12"/>
        <end position="36"/>
    </location>
</feature>
<accession>A0A348HGX6</accession>
<keyword evidence="1" id="KW-0812">Transmembrane</keyword>
<dbReference type="Pfam" id="PF13116">
    <property type="entry name" value="YhdP"/>
    <property type="match status" value="1"/>
</dbReference>
<name>A0A348HGX6_9GAMM</name>
<dbReference type="PANTHER" id="PTHR38690">
    <property type="entry name" value="PROTEASE-RELATED"/>
    <property type="match status" value="1"/>
</dbReference>
<reference evidence="3 4" key="1">
    <citation type="submission" date="2018-09" db="EMBL/GenBank/DDBJ databases">
        <title>Zymobacter palmae IAM14233 (=T109) whole genome analysis.</title>
        <authorList>
            <person name="Yanase H."/>
        </authorList>
    </citation>
    <scope>NUCLEOTIDE SEQUENCE [LARGE SCALE GENOMIC DNA]</scope>
    <source>
        <strain evidence="3 4">IAM14233</strain>
    </source>
</reference>
<dbReference type="InterPro" id="IPR011836">
    <property type="entry name" value="YhdP"/>
</dbReference>
<evidence type="ECO:0000313" key="3">
    <source>
        <dbReference type="EMBL" id="BBG30878.1"/>
    </source>
</evidence>
<protein>
    <submittedName>
        <fullName evidence="3">Predicted membrane protein</fullName>
    </submittedName>
</protein>
<keyword evidence="1" id="KW-0472">Membrane</keyword>
<feature type="domain" description="YhdP central" evidence="2">
    <location>
        <begin position="57"/>
        <end position="1290"/>
    </location>
</feature>
<evidence type="ECO:0000256" key="1">
    <source>
        <dbReference type="SAM" id="Phobius"/>
    </source>
</evidence>
<organism evidence="3 4">
    <name type="scientific">Zymobacter palmae</name>
    <dbReference type="NCBI Taxonomy" id="33074"/>
    <lineage>
        <taxon>Bacteria</taxon>
        <taxon>Pseudomonadati</taxon>
        <taxon>Pseudomonadota</taxon>
        <taxon>Gammaproteobacteria</taxon>
        <taxon>Oceanospirillales</taxon>
        <taxon>Halomonadaceae</taxon>
        <taxon>Zymobacter group</taxon>
        <taxon>Zymobacter</taxon>
    </lineage>
</organism>
<dbReference type="RefSeq" id="WP_027705890.1">
    <property type="nucleotide sequence ID" value="NZ_AP018933.1"/>
</dbReference>
<keyword evidence="1" id="KW-1133">Transmembrane helix</keyword>
<dbReference type="PANTHER" id="PTHR38690:SF1">
    <property type="entry name" value="PROTEASE"/>
    <property type="match status" value="1"/>
</dbReference>
<dbReference type="OrthoDB" id="9762238at2"/>
<gene>
    <name evidence="3" type="ORF">ZBT109_2141</name>
</gene>
<keyword evidence="4" id="KW-1185">Reference proteome</keyword>
<dbReference type="EMBL" id="AP018933">
    <property type="protein sequence ID" value="BBG30878.1"/>
    <property type="molecule type" value="Genomic_DNA"/>
</dbReference>
<sequence length="1297" mass="141203">MRVSRILLRCGLALIASLVLIIVLLLVSLHVAPWHFRDVDLASWRRYLPIPEQLDGHADELVVSLKGSTLGIQVSQLTLEDAFTHRQAVSLAQADAQLDLWHAMTGGAVVSALHASQPHIALQQQSDGQWLLISSSSKDDRDDAEGLSWDRIDQWLEQLRPADVAIDDLRVTLQGLQRTMVFELPSLSSSHSATGDVHWQAAIRQQGDDAALAQLALATTSTRGVPWQMGIDVDGRQAGELLTLLGSGRHYQVGLQGSVRLAATWADHRLHDASAAVDIPSFMVLREDVVPRQWATGRLALNGQLHWNGQAWQGQLQDMLLQHRNSKNALGPSQLPSTATLKGDAHSLVMQFPTFDITDLSMVWPMLPSSAGLRSGLTQLNPRGHVAALSLTFDGTHGISVGAQLQQARVSGWDNIPVLGPFDGQLQTDTRNGTLDVSLAPGATFFLPSIFPREWTLSQGHARLAWQRENDSDWRLKIDPIDIVREGATLQGALSLWAPDRGEGAFSMTLDAQNAVVKDSRDWLPTQALPPALGEWLATNIHRGRVNRAHIALSMPLEDELAKLERPLGAKAEHHLSSDLSFDLQDVELAYLPGWPALTNVAGHLDYRDERMVARIDSATLLGLVGRQAEARYADDRLIVHSPVTGDTGALLRVLKQAALSPSLKKTIAPWQARGPLQATLDVDVPFEDGKPIKVEASGRIQRGQLDIQPHDLNIRAIEGTARFSLIGDQTRLTADAKGSAFGGPAHATLAFKDADGDIRVEGKADAQVALDWLAFRGLAPDTRGQTSYRALLEIGDVTRLLIDSTLEGVTLPLPAPLGKSADEAAPLKVDMDLTHGDGSALIDRRLWARWRNDMTQGQLWVEHWPLVRQPWDDSPGWTVHWTTPRVAIDEWMPAIKALDMTAVGHQDSTTSTSEGSAAAPAIRRLLVDTPCIALNQQCLGQVRLSGNADEKGLWRIDATGNLINGRLTWLPGSKDQFDLALDTLSLDGITGLMQSERQQEGHELTDEVFVIPRPHVDPVALPETLENVPNGTLSIAKILLKGQAVGDLTAHWQTAADMLSLDNMRLAFKGSVLNMSGRWMKAGKASVTQGKAHLDLGDFAELLAAFGQPEVVHTTEGGTIDMAFAWPGAPWQPTLGTATGSLDTDVKAGRFMSIDSTSVRMVGLLNLNNILRRLRLDFTDVIHSGTAFNSIKGSGTFSDGILITRRPIEIDAAVTHFSADGQVDLLQRTVNQRVGVTVPVMQGLPIAALLTGLPQLGAVLLGTNWLFGDQFNQLTELHYRVEGSWDAPTFTLETTH</sequence>